<dbReference type="InterPro" id="IPR048000">
    <property type="entry name" value="TnsA-like"/>
</dbReference>
<reference evidence="2 3" key="1">
    <citation type="submission" date="2019-03" db="EMBL/GenBank/DDBJ databases">
        <title>Genome Sequencing and Assembly of Various Microbes Isolated from Partially Reclaimed Soil and Acid Mine Drainage (AMD) Site.</title>
        <authorList>
            <person name="Steinbock B."/>
            <person name="Bechtold R."/>
            <person name="Sevigny J.L."/>
            <person name="Thomas D."/>
            <person name="Cuthill L.R."/>
            <person name="Aveiro Johannsen E.J."/>
            <person name="Thomas K."/>
            <person name="Ghosh A."/>
        </authorList>
    </citation>
    <scope>NUCLEOTIDE SEQUENCE [LARGE SCALE GENOMIC DNA]</scope>
    <source>
        <strain evidence="2 3">S-A3</strain>
    </source>
</reference>
<dbReference type="RefSeq" id="WP_133410778.1">
    <property type="nucleotide sequence ID" value="NZ_SMZT01000005.1"/>
</dbReference>
<sequence>MHRLGGEESFDWGPSGVFPQSGKNQARSSHPYQGVRIKDGLEEIRWHYPARMGGEQRHVVVEGSPFTGDLTRAVPIRIGPKYPLRPHHNGSYIVGQTRQEVWHESMTERSALLLIEHTMSIVSIASQPCCFLLRGDVYHYPDYALRTLGGDTVVVDVRDLQFTELQDIARFNRSANLCEAVGLGYTVIEPLPGFHQSNLERLGRYRHHFEAPEAELQARILEAAAEPIGVMDLARRLCPDPEWRYLPAIQHLMFTRVLNYDRTLPLDDDTRVWKA</sequence>
<evidence type="ECO:0000256" key="1">
    <source>
        <dbReference type="SAM" id="MobiDB-lite"/>
    </source>
</evidence>
<dbReference type="Proteomes" id="UP000295163">
    <property type="component" value="Unassembled WGS sequence"/>
</dbReference>
<name>A0A4V3B2R7_KOCRO</name>
<gene>
    <name evidence="2" type="ORF">E2R59_12055</name>
</gene>
<accession>A0A4V3B2R7</accession>
<keyword evidence="2" id="KW-0378">Hydrolase</keyword>
<organism evidence="2 3">
    <name type="scientific">Kocuria rosea</name>
    <name type="common">Deinococcus erythromyxa</name>
    <name type="synonym">Micrococcus rubens</name>
    <dbReference type="NCBI Taxonomy" id="1275"/>
    <lineage>
        <taxon>Bacteria</taxon>
        <taxon>Bacillati</taxon>
        <taxon>Actinomycetota</taxon>
        <taxon>Actinomycetes</taxon>
        <taxon>Micrococcales</taxon>
        <taxon>Micrococcaceae</taxon>
        <taxon>Kocuria</taxon>
    </lineage>
</organism>
<comment type="caution">
    <text evidence="2">The sequence shown here is derived from an EMBL/GenBank/DDBJ whole genome shotgun (WGS) entry which is preliminary data.</text>
</comment>
<dbReference type="NCBIfam" id="NF033179">
    <property type="entry name" value="TnsA_like_Actin"/>
    <property type="match status" value="1"/>
</dbReference>
<evidence type="ECO:0000313" key="3">
    <source>
        <dbReference type="Proteomes" id="UP000295163"/>
    </source>
</evidence>
<feature type="compositionally biased region" description="Polar residues" evidence="1">
    <location>
        <begin position="21"/>
        <end position="31"/>
    </location>
</feature>
<keyword evidence="2" id="KW-0540">Nuclease</keyword>
<protein>
    <submittedName>
        <fullName evidence="2">TnsA-like heteromeric transposase endonuclease subunit</fullName>
    </submittedName>
</protein>
<evidence type="ECO:0000313" key="2">
    <source>
        <dbReference type="EMBL" id="TDL41888.1"/>
    </source>
</evidence>
<feature type="region of interest" description="Disordered" evidence="1">
    <location>
        <begin position="1"/>
        <end position="34"/>
    </location>
</feature>
<dbReference type="GO" id="GO:0004519">
    <property type="term" value="F:endonuclease activity"/>
    <property type="evidence" value="ECO:0007669"/>
    <property type="project" value="UniProtKB-KW"/>
</dbReference>
<keyword evidence="2" id="KW-0255">Endonuclease</keyword>
<proteinExistence type="predicted"/>
<dbReference type="GeneID" id="64348152"/>
<dbReference type="AlphaFoldDB" id="A0A4V3B2R7"/>
<dbReference type="EMBL" id="SMZT01000005">
    <property type="protein sequence ID" value="TDL41888.1"/>
    <property type="molecule type" value="Genomic_DNA"/>
</dbReference>